<keyword evidence="4" id="KW-0808">Transferase</keyword>
<dbReference type="PANTHER" id="PTHR43047">
    <property type="entry name" value="TWO-COMPONENT HISTIDINE PROTEIN KINASE"/>
    <property type="match status" value="1"/>
</dbReference>
<feature type="coiled-coil region" evidence="8">
    <location>
        <begin position="19"/>
        <end position="63"/>
    </location>
</feature>
<evidence type="ECO:0000256" key="7">
    <source>
        <dbReference type="ARBA" id="ARBA00022989"/>
    </source>
</evidence>
<feature type="non-terminal residue" evidence="11">
    <location>
        <position position="171"/>
    </location>
</feature>
<dbReference type="InterPro" id="IPR005467">
    <property type="entry name" value="His_kinase_dom"/>
</dbReference>
<dbReference type="AlphaFoldDB" id="A0A558GJP2"/>
<dbReference type="SMART" id="SM00388">
    <property type="entry name" value="HisKA"/>
    <property type="match status" value="1"/>
</dbReference>
<dbReference type="CDD" id="cd06225">
    <property type="entry name" value="HAMP"/>
    <property type="match status" value="1"/>
</dbReference>
<keyword evidence="8" id="KW-0175">Coiled coil</keyword>
<dbReference type="GO" id="GO:0005886">
    <property type="term" value="C:plasma membrane"/>
    <property type="evidence" value="ECO:0007669"/>
    <property type="project" value="UniProtKB-SubCell"/>
</dbReference>
<evidence type="ECO:0000256" key="6">
    <source>
        <dbReference type="ARBA" id="ARBA00022777"/>
    </source>
</evidence>
<name>A0A558GJP2_PAENT</name>
<dbReference type="Gene3D" id="1.10.287.130">
    <property type="match status" value="1"/>
</dbReference>
<gene>
    <name evidence="11" type="ORF">FQP90_23155</name>
</gene>
<dbReference type="CDD" id="cd00082">
    <property type="entry name" value="HisKA"/>
    <property type="match status" value="1"/>
</dbReference>
<dbReference type="InterPro" id="IPR003661">
    <property type="entry name" value="HisK_dim/P_dom"/>
</dbReference>
<dbReference type="EC" id="2.7.13.3" evidence="3"/>
<keyword evidence="6 11" id="KW-0418">Kinase</keyword>
<evidence type="ECO:0000259" key="10">
    <source>
        <dbReference type="PROSITE" id="PS50885"/>
    </source>
</evidence>
<dbReference type="RefSeq" id="WP_280116007.1">
    <property type="nucleotide sequence ID" value="NZ_VNFK01000100.1"/>
</dbReference>
<evidence type="ECO:0000313" key="11">
    <source>
        <dbReference type="EMBL" id="TVU57058.1"/>
    </source>
</evidence>
<dbReference type="PROSITE" id="PS50885">
    <property type="entry name" value="HAMP"/>
    <property type="match status" value="1"/>
</dbReference>
<dbReference type="SUPFAM" id="SSF47384">
    <property type="entry name" value="Homodimeric domain of signal transducing histidine kinase"/>
    <property type="match status" value="1"/>
</dbReference>
<dbReference type="Proteomes" id="UP000316500">
    <property type="component" value="Unassembled WGS sequence"/>
</dbReference>
<feature type="domain" description="HAMP" evidence="10">
    <location>
        <begin position="1"/>
        <end position="27"/>
    </location>
</feature>
<evidence type="ECO:0000256" key="5">
    <source>
        <dbReference type="ARBA" id="ARBA00022692"/>
    </source>
</evidence>
<reference evidence="11 12" key="1">
    <citation type="submission" date="2019-07" db="EMBL/GenBank/DDBJ databases">
        <title>Diversity of Bacteria from Kongsfjorden, Arctic.</title>
        <authorList>
            <person name="Yu Y."/>
        </authorList>
    </citation>
    <scope>NUCLEOTIDE SEQUENCE [LARGE SCALE GENOMIC DNA]</scope>
    <source>
        <strain evidence="11 12">SM1928</strain>
    </source>
</reference>
<keyword evidence="7" id="KW-1133">Transmembrane helix</keyword>
<evidence type="ECO:0000256" key="3">
    <source>
        <dbReference type="ARBA" id="ARBA00012438"/>
    </source>
</evidence>
<comment type="caution">
    <text evidence="11">The sequence shown here is derived from an EMBL/GenBank/DDBJ whole genome shotgun (WGS) entry which is preliminary data.</text>
</comment>
<evidence type="ECO:0000313" key="12">
    <source>
        <dbReference type="Proteomes" id="UP000316500"/>
    </source>
</evidence>
<evidence type="ECO:0000259" key="9">
    <source>
        <dbReference type="PROSITE" id="PS50109"/>
    </source>
</evidence>
<feature type="domain" description="Histidine kinase" evidence="9">
    <location>
        <begin position="63"/>
        <end position="171"/>
    </location>
</feature>
<comment type="subcellular location">
    <subcellularLocation>
        <location evidence="2">Cell membrane</location>
    </subcellularLocation>
</comment>
<dbReference type="InterPro" id="IPR003660">
    <property type="entry name" value="HAMP_dom"/>
</dbReference>
<comment type="catalytic activity">
    <reaction evidence="1">
        <text>ATP + protein L-histidine = ADP + protein N-phospho-L-histidine.</text>
        <dbReference type="EC" id="2.7.13.3"/>
    </reaction>
</comment>
<dbReference type="Pfam" id="PF00512">
    <property type="entry name" value="HisKA"/>
    <property type="match status" value="1"/>
</dbReference>
<evidence type="ECO:0000256" key="2">
    <source>
        <dbReference type="ARBA" id="ARBA00004236"/>
    </source>
</evidence>
<evidence type="ECO:0000256" key="1">
    <source>
        <dbReference type="ARBA" id="ARBA00000085"/>
    </source>
</evidence>
<organism evidence="11 12">
    <name type="scientific">Paenarthrobacter nitroguajacolicus</name>
    <name type="common">Arthrobacter nitroguajacolicus</name>
    <dbReference type="NCBI Taxonomy" id="211146"/>
    <lineage>
        <taxon>Bacteria</taxon>
        <taxon>Bacillati</taxon>
        <taxon>Actinomycetota</taxon>
        <taxon>Actinomycetes</taxon>
        <taxon>Micrococcales</taxon>
        <taxon>Micrococcaceae</taxon>
        <taxon>Paenarthrobacter</taxon>
    </lineage>
</organism>
<evidence type="ECO:0000256" key="4">
    <source>
        <dbReference type="ARBA" id="ARBA00022679"/>
    </source>
</evidence>
<dbReference type="GO" id="GO:0000155">
    <property type="term" value="F:phosphorelay sensor kinase activity"/>
    <property type="evidence" value="ECO:0007669"/>
    <property type="project" value="InterPro"/>
</dbReference>
<dbReference type="InterPro" id="IPR036097">
    <property type="entry name" value="HisK_dim/P_sf"/>
</dbReference>
<accession>A0A558GJP2</accession>
<dbReference type="EMBL" id="VNFK01000100">
    <property type="protein sequence ID" value="TVU57058.1"/>
    <property type="molecule type" value="Genomic_DNA"/>
</dbReference>
<keyword evidence="7" id="KW-0472">Membrane</keyword>
<evidence type="ECO:0000256" key="8">
    <source>
        <dbReference type="SAM" id="Coils"/>
    </source>
</evidence>
<dbReference type="GO" id="GO:0009927">
    <property type="term" value="F:histidine phosphotransfer kinase activity"/>
    <property type="evidence" value="ECO:0007669"/>
    <property type="project" value="TreeGrafter"/>
</dbReference>
<dbReference type="Gene3D" id="1.10.8.500">
    <property type="entry name" value="HAMP domain in histidine kinase"/>
    <property type="match status" value="1"/>
</dbReference>
<protein>
    <recommendedName>
        <fullName evidence="3">histidine kinase</fullName>
        <ecNumber evidence="3">2.7.13.3</ecNumber>
    </recommendedName>
</protein>
<dbReference type="PROSITE" id="PS50109">
    <property type="entry name" value="HIS_KIN"/>
    <property type="match status" value="1"/>
</dbReference>
<feature type="non-terminal residue" evidence="11">
    <location>
        <position position="1"/>
    </location>
</feature>
<keyword evidence="5" id="KW-0812">Transmembrane</keyword>
<proteinExistence type="predicted"/>
<sequence>NTERKDEIGRLAVSFERMQRSIREKMQLIRSQNDELEDNLKTIQKQNEELQLANKLKDEFLATTSHELRTPLHGMVGIAEALISGANGPIPANQKYQLDIIISSGQRLATLVDDLLDYHKMRYGSLDIKKSAVDLSAATSLVLELSHHLLGNKPIRIINQVPSDLGLVSSD</sequence>
<dbReference type="PANTHER" id="PTHR43047:SF72">
    <property type="entry name" value="OSMOSENSING HISTIDINE PROTEIN KINASE SLN1"/>
    <property type="match status" value="1"/>
</dbReference>